<evidence type="ECO:0000313" key="2">
    <source>
        <dbReference type="EMBL" id="NYF53888.1"/>
    </source>
</evidence>
<gene>
    <name evidence="2" type="ORF">HDF12_004287</name>
</gene>
<evidence type="ECO:0000256" key="1">
    <source>
        <dbReference type="SAM" id="MobiDB-lite"/>
    </source>
</evidence>
<accession>A0A7Y9NRY6</accession>
<reference evidence="2 3" key="1">
    <citation type="submission" date="2020-07" db="EMBL/GenBank/DDBJ databases">
        <title>Genomic Encyclopedia of Type Strains, Phase IV (KMG-V): Genome sequencing to study the core and pangenomes of soil and plant-associated prokaryotes.</title>
        <authorList>
            <person name="Whitman W."/>
        </authorList>
    </citation>
    <scope>NUCLEOTIDE SEQUENCE [LARGE SCALE GENOMIC DNA]</scope>
    <source>
        <strain evidence="2 3">M8UP30</strain>
    </source>
</reference>
<sequence length="73" mass="7953">MQNTTADCSASLRNDNKVTSNGRSSAFLRNDSKGTSNDKSNDKHGGLSTARRTVRLSVASVEMTLFWKKNKGC</sequence>
<organism evidence="2 3">
    <name type="scientific">Tunturiibacter lichenicola</name>
    <dbReference type="NCBI Taxonomy" id="2051959"/>
    <lineage>
        <taxon>Bacteria</taxon>
        <taxon>Pseudomonadati</taxon>
        <taxon>Acidobacteriota</taxon>
        <taxon>Terriglobia</taxon>
        <taxon>Terriglobales</taxon>
        <taxon>Acidobacteriaceae</taxon>
        <taxon>Tunturiibacter</taxon>
    </lineage>
</organism>
<dbReference type="AlphaFoldDB" id="A0A7Y9NRY6"/>
<dbReference type="EMBL" id="JACCCV010000002">
    <property type="protein sequence ID" value="NYF53888.1"/>
    <property type="molecule type" value="Genomic_DNA"/>
</dbReference>
<protein>
    <submittedName>
        <fullName evidence="2">Uncharacterized protein</fullName>
    </submittedName>
</protein>
<comment type="caution">
    <text evidence="2">The sequence shown here is derived from an EMBL/GenBank/DDBJ whole genome shotgun (WGS) entry which is preliminary data.</text>
</comment>
<evidence type="ECO:0000313" key="3">
    <source>
        <dbReference type="Proteomes" id="UP000534186"/>
    </source>
</evidence>
<dbReference type="Proteomes" id="UP000534186">
    <property type="component" value="Unassembled WGS sequence"/>
</dbReference>
<name>A0A7Y9NRY6_9BACT</name>
<feature type="region of interest" description="Disordered" evidence="1">
    <location>
        <begin position="1"/>
        <end position="53"/>
    </location>
</feature>
<proteinExistence type="predicted"/>
<feature type="compositionally biased region" description="Polar residues" evidence="1">
    <location>
        <begin position="1"/>
        <end position="24"/>
    </location>
</feature>